<feature type="signal peptide" evidence="2">
    <location>
        <begin position="1"/>
        <end position="20"/>
    </location>
</feature>
<dbReference type="AlphaFoldDB" id="A0A0N5B9Q5"/>
<keyword evidence="3" id="KW-1185">Reference proteome</keyword>
<name>A0A0N5B9Q5_STREA</name>
<evidence type="ECO:0000313" key="4">
    <source>
        <dbReference type="WBParaSite" id="SPAL_0000277100.1"/>
    </source>
</evidence>
<evidence type="ECO:0000256" key="1">
    <source>
        <dbReference type="SAM" id="MobiDB-lite"/>
    </source>
</evidence>
<sequence length="318" mass="36337">MEIFNFLILVITFFLPVTCGKNGNDRRQSRQFNNPNCNKELRDSKSGSVIKKKTKTVVNQKKVNKNVPDIPVKETIIKVGGYKRRGSEIDRNDNNIEIVFDFDNLMNHEVTCIDDSDDDNDKTSNNNPKNKLQLFESNNEVQDCKKKRKKKTVTCSVISENVKSSMTASPITKKESEYEERNIIFTEDKKHKKSSNNESCNDTTSIITIKCNIPSNDGNKKEIENKKDLLKPGDNFNEYSSKEFNRRRQKTFPTLDDVLSGEGKSTNELPVNKEPHKTKHGNGECNKNIIIKDPKKNSHPELEDTMHLDCTSDKSTVT</sequence>
<organism evidence="3 4">
    <name type="scientific">Strongyloides papillosus</name>
    <name type="common">Intestinal threadworm</name>
    <dbReference type="NCBI Taxonomy" id="174720"/>
    <lineage>
        <taxon>Eukaryota</taxon>
        <taxon>Metazoa</taxon>
        <taxon>Ecdysozoa</taxon>
        <taxon>Nematoda</taxon>
        <taxon>Chromadorea</taxon>
        <taxon>Rhabditida</taxon>
        <taxon>Tylenchina</taxon>
        <taxon>Panagrolaimomorpha</taxon>
        <taxon>Strongyloidoidea</taxon>
        <taxon>Strongyloididae</taxon>
        <taxon>Strongyloides</taxon>
    </lineage>
</organism>
<reference evidence="4" key="1">
    <citation type="submission" date="2017-02" db="UniProtKB">
        <authorList>
            <consortium name="WormBaseParasite"/>
        </authorList>
    </citation>
    <scope>IDENTIFICATION</scope>
</reference>
<protein>
    <submittedName>
        <fullName evidence="4">Uncharacterized protein</fullName>
    </submittedName>
</protein>
<accession>A0A0N5B9Q5</accession>
<evidence type="ECO:0000256" key="2">
    <source>
        <dbReference type="SAM" id="SignalP"/>
    </source>
</evidence>
<dbReference type="WBParaSite" id="SPAL_0000277100.1">
    <property type="protein sequence ID" value="SPAL_0000277100.1"/>
    <property type="gene ID" value="SPAL_0000277100"/>
</dbReference>
<evidence type="ECO:0000313" key="3">
    <source>
        <dbReference type="Proteomes" id="UP000046392"/>
    </source>
</evidence>
<feature type="region of interest" description="Disordered" evidence="1">
    <location>
        <begin position="24"/>
        <end position="45"/>
    </location>
</feature>
<feature type="region of interest" description="Disordered" evidence="1">
    <location>
        <begin position="256"/>
        <end position="318"/>
    </location>
</feature>
<dbReference type="Proteomes" id="UP000046392">
    <property type="component" value="Unplaced"/>
</dbReference>
<feature type="chain" id="PRO_5005894159" evidence="2">
    <location>
        <begin position="21"/>
        <end position="318"/>
    </location>
</feature>
<keyword evidence="2" id="KW-0732">Signal</keyword>
<proteinExistence type="predicted"/>
<feature type="compositionally biased region" description="Basic and acidic residues" evidence="1">
    <location>
        <begin position="290"/>
        <end position="312"/>
    </location>
</feature>